<dbReference type="Proteomes" id="UP000069443">
    <property type="component" value="Unassembled WGS sequence"/>
</dbReference>
<dbReference type="RefSeq" id="WP_062659591.1">
    <property type="nucleotide sequence ID" value="NZ_BCSY01000111.1"/>
</dbReference>
<dbReference type="OrthoDB" id="4764844at2"/>
<sequence>MLKTTLAAGILIGAAIGVPIGPAIITAHAAPTIQEDDPDWDCRVDGDRVCGPTNTQGVATGLYRDGQLAVKWDQAWYGHPELVPVN</sequence>
<comment type="caution">
    <text evidence="1">The sequence shown here is derived from an EMBL/GenBank/DDBJ whole genome shotgun (WGS) entry which is preliminary data.</text>
</comment>
<evidence type="ECO:0000313" key="2">
    <source>
        <dbReference type="Proteomes" id="UP000069443"/>
    </source>
</evidence>
<gene>
    <name evidence="1" type="ORF">RMCC_5787</name>
</gene>
<keyword evidence="2" id="KW-1185">Reference proteome</keyword>
<accession>A0A117IC31</accession>
<dbReference type="AlphaFoldDB" id="A0A117IC31"/>
<protein>
    <submittedName>
        <fullName evidence="1">Uncharacterized protein</fullName>
    </submittedName>
</protein>
<reference evidence="2" key="2">
    <citation type="submission" date="2016-02" db="EMBL/GenBank/DDBJ databases">
        <title>Draft genome sequence of five rapidly growing Mycobacterium species.</title>
        <authorList>
            <person name="Katahira K."/>
            <person name="Gotou Y."/>
            <person name="Iida K."/>
            <person name="Ogura Y."/>
            <person name="Hayashi T."/>
        </authorList>
    </citation>
    <scope>NUCLEOTIDE SEQUENCE [LARGE SCALE GENOMIC DNA]</scope>
    <source>
        <strain evidence="2">JCM15298</strain>
    </source>
</reference>
<evidence type="ECO:0000313" key="1">
    <source>
        <dbReference type="EMBL" id="GAS98822.1"/>
    </source>
</evidence>
<dbReference type="STRING" id="228230.RMCC_5787"/>
<dbReference type="EMBL" id="BCSY01000111">
    <property type="protein sequence ID" value="GAS98822.1"/>
    <property type="molecule type" value="Genomic_DNA"/>
</dbReference>
<reference evidence="2" key="1">
    <citation type="journal article" date="2016" name="Genome Announc.">
        <title>Draft Genome Sequences of Five Rapidly Growing Mycobacterium Species, M. thermoresistibile, M. fortuitum subsp. acetamidolyticum, M. canariasense, M. brisbanense, and M. novocastrense.</title>
        <authorList>
            <person name="Katahira K."/>
            <person name="Ogura Y."/>
            <person name="Gotoh Y."/>
            <person name="Hayashi T."/>
        </authorList>
    </citation>
    <scope>NUCLEOTIDE SEQUENCE [LARGE SCALE GENOMIC DNA]</scope>
    <source>
        <strain evidence="2">JCM15298</strain>
    </source>
</reference>
<organism evidence="1 2">
    <name type="scientific">Mycolicibacterium canariasense</name>
    <name type="common">Mycobacterium canariasense</name>
    <dbReference type="NCBI Taxonomy" id="228230"/>
    <lineage>
        <taxon>Bacteria</taxon>
        <taxon>Bacillati</taxon>
        <taxon>Actinomycetota</taxon>
        <taxon>Actinomycetes</taxon>
        <taxon>Mycobacteriales</taxon>
        <taxon>Mycobacteriaceae</taxon>
        <taxon>Mycolicibacterium</taxon>
    </lineage>
</organism>
<proteinExistence type="predicted"/>
<name>A0A117IC31_MYCCR</name>